<protein>
    <submittedName>
        <fullName evidence="3">Phosphatase PAP2 family protein</fullName>
    </submittedName>
</protein>
<sequence length="234" mass="25445">MHTPRRSGRNSQRTRSILVFSLAILFGLFAVARRLWIAVRVGGVPDAWDIPVLEWFEAHRTAAATAIAWFFTIAGDTLGMSLISLVLIGLFSWRTKSAGSGVLIAVTAAGSVALTLLLKTSLGRARPPLDDALPPVPPSFSFPSGHTLNSVAILGVVGYLALRVLQHRLARIVAMCALGIFIIGVAVSRLYLGHHWLSDVFGGLLIGGCWAAVVIVLHHFVLVKNRRWSRWLRT</sequence>
<dbReference type="InterPro" id="IPR036938">
    <property type="entry name" value="PAP2/HPO_sf"/>
</dbReference>
<dbReference type="Gene3D" id="1.20.144.10">
    <property type="entry name" value="Phosphatidic acid phosphatase type 2/haloperoxidase"/>
    <property type="match status" value="2"/>
</dbReference>
<keyword evidence="1" id="KW-0472">Membrane</keyword>
<dbReference type="EMBL" id="VOBL01000007">
    <property type="protein sequence ID" value="KAA0977415.1"/>
    <property type="molecule type" value="Genomic_DNA"/>
</dbReference>
<keyword evidence="1" id="KW-0812">Transmembrane</keyword>
<dbReference type="Proteomes" id="UP000323856">
    <property type="component" value="Unassembled WGS sequence"/>
</dbReference>
<organism evidence="3 4">
    <name type="scientific">Paeniglutamicibacter gangotriensis</name>
    <dbReference type="NCBI Taxonomy" id="254787"/>
    <lineage>
        <taxon>Bacteria</taxon>
        <taxon>Bacillati</taxon>
        <taxon>Actinomycetota</taxon>
        <taxon>Actinomycetes</taxon>
        <taxon>Micrococcales</taxon>
        <taxon>Micrococcaceae</taxon>
        <taxon>Paeniglutamicibacter</taxon>
    </lineage>
</organism>
<feature type="transmembrane region" description="Helical" evidence="1">
    <location>
        <begin position="142"/>
        <end position="162"/>
    </location>
</feature>
<dbReference type="PANTHER" id="PTHR14969">
    <property type="entry name" value="SPHINGOSINE-1-PHOSPHATE PHOSPHOHYDROLASE"/>
    <property type="match status" value="1"/>
</dbReference>
<dbReference type="AlphaFoldDB" id="A0A5B0EGW0"/>
<name>A0A5B0EGW0_9MICC</name>
<dbReference type="OrthoDB" id="5289372at2"/>
<accession>A0A5B0EGW0</accession>
<evidence type="ECO:0000313" key="3">
    <source>
        <dbReference type="EMBL" id="KAA0977415.1"/>
    </source>
</evidence>
<feature type="transmembrane region" description="Helical" evidence="1">
    <location>
        <begin position="66"/>
        <end position="90"/>
    </location>
</feature>
<comment type="caution">
    <text evidence="3">The sequence shown here is derived from an EMBL/GenBank/DDBJ whole genome shotgun (WGS) entry which is preliminary data.</text>
</comment>
<proteinExistence type="predicted"/>
<dbReference type="SMART" id="SM00014">
    <property type="entry name" value="acidPPc"/>
    <property type="match status" value="1"/>
</dbReference>
<feature type="transmembrane region" description="Helical" evidence="1">
    <location>
        <begin position="102"/>
        <end position="122"/>
    </location>
</feature>
<evidence type="ECO:0000259" key="2">
    <source>
        <dbReference type="SMART" id="SM00014"/>
    </source>
</evidence>
<feature type="transmembrane region" description="Helical" evidence="1">
    <location>
        <begin position="169"/>
        <end position="192"/>
    </location>
</feature>
<dbReference type="RefSeq" id="WP_149619421.1">
    <property type="nucleotide sequence ID" value="NZ_JBITUG010000003.1"/>
</dbReference>
<gene>
    <name evidence="3" type="ORF">FQ154_08985</name>
</gene>
<dbReference type="SUPFAM" id="SSF48317">
    <property type="entry name" value="Acid phosphatase/Vanadium-dependent haloperoxidase"/>
    <property type="match status" value="1"/>
</dbReference>
<feature type="transmembrane region" description="Helical" evidence="1">
    <location>
        <begin position="204"/>
        <end position="223"/>
    </location>
</feature>
<feature type="domain" description="Phosphatidic acid phosphatase type 2/haloperoxidase" evidence="2">
    <location>
        <begin position="102"/>
        <end position="215"/>
    </location>
</feature>
<evidence type="ECO:0000313" key="4">
    <source>
        <dbReference type="Proteomes" id="UP000323856"/>
    </source>
</evidence>
<evidence type="ECO:0000256" key="1">
    <source>
        <dbReference type="SAM" id="Phobius"/>
    </source>
</evidence>
<dbReference type="PANTHER" id="PTHR14969:SF13">
    <property type="entry name" value="AT30094P"/>
    <property type="match status" value="1"/>
</dbReference>
<dbReference type="CDD" id="cd03392">
    <property type="entry name" value="PAP2_like_2"/>
    <property type="match status" value="1"/>
</dbReference>
<dbReference type="Pfam" id="PF01569">
    <property type="entry name" value="PAP2"/>
    <property type="match status" value="1"/>
</dbReference>
<reference evidence="3 4" key="1">
    <citation type="submission" date="2019-07" db="EMBL/GenBank/DDBJ databases">
        <title>Analysis of the biochemical properties, biological activity and biotechnological potential of siderophores and biosurfactants produced by Antarctic psychrotolerant bacteria.</title>
        <authorList>
            <person name="Styczynski M."/>
            <person name="Krucon T."/>
            <person name="Decewicz P."/>
            <person name="Dziewit L."/>
        </authorList>
    </citation>
    <scope>NUCLEOTIDE SEQUENCE [LARGE SCALE GENOMIC DNA]</scope>
    <source>
        <strain evidence="3 4">ANT_H27</strain>
    </source>
</reference>
<dbReference type="InterPro" id="IPR000326">
    <property type="entry name" value="PAP2/HPO"/>
</dbReference>
<keyword evidence="1" id="KW-1133">Transmembrane helix</keyword>